<geneLocation type="plasmid" evidence="1 2">
    <name>unnamed</name>
</geneLocation>
<dbReference type="RefSeq" id="WP_065989302.1">
    <property type="nucleotide sequence ID" value="NZ_CP047143.1"/>
</dbReference>
<protein>
    <submittedName>
        <fullName evidence="1">Uncharacterized protein</fullName>
    </submittedName>
</protein>
<gene>
    <name evidence="1" type="ORF">GSR61_11560</name>
</gene>
<dbReference type="Proteomes" id="UP000464915">
    <property type="component" value="Plasmid unnamed"/>
</dbReference>
<organism evidence="1 2">
    <name type="scientific">Lactobacillus crispatus</name>
    <dbReference type="NCBI Taxonomy" id="47770"/>
    <lineage>
        <taxon>Bacteria</taxon>
        <taxon>Bacillati</taxon>
        <taxon>Bacillota</taxon>
        <taxon>Bacilli</taxon>
        <taxon>Lactobacillales</taxon>
        <taxon>Lactobacillaceae</taxon>
        <taxon>Lactobacillus</taxon>
    </lineage>
</organism>
<dbReference type="AlphaFoldDB" id="A0AB37DL74"/>
<evidence type="ECO:0000313" key="2">
    <source>
        <dbReference type="Proteomes" id="UP000464915"/>
    </source>
</evidence>
<sequence length="102" mass="12285">MNIESKEVIFELESSLREFTAPEVELLLLHCYYANSEKQLTKSRAAEKKKEYDLYKKSFTQESILKVKNVYNSFHERFHDFYGVVYNYAHKSDDYKRLLMLI</sequence>
<dbReference type="EMBL" id="CP047143">
    <property type="protein sequence ID" value="QHQ69215.1"/>
    <property type="molecule type" value="Genomic_DNA"/>
</dbReference>
<name>A0AB37DL74_9LACO</name>
<reference evidence="1 2" key="1">
    <citation type="submission" date="2019-12" db="EMBL/GenBank/DDBJ databases">
        <title>Complete Genome Sequences of Lactobacillus strains, C25 and P38, Isolated from Chicken Cecum.</title>
        <authorList>
            <person name="Hassan H.M."/>
            <person name="Mendoza M."/>
            <person name="Rezvani M."/>
            <person name="Koci M.D."/>
            <person name="Dickey A.N."/>
            <person name="Scholl E.H."/>
        </authorList>
    </citation>
    <scope>NUCLEOTIDE SEQUENCE [LARGE SCALE GENOMIC DNA]</scope>
    <source>
        <strain evidence="1 2">C25</strain>
        <plasmid evidence="1 2">unnamed</plasmid>
    </source>
</reference>
<accession>A0AB37DL74</accession>
<proteinExistence type="predicted"/>
<evidence type="ECO:0000313" key="1">
    <source>
        <dbReference type="EMBL" id="QHQ69215.1"/>
    </source>
</evidence>
<keyword evidence="1" id="KW-0614">Plasmid</keyword>